<dbReference type="Proteomes" id="UP001303946">
    <property type="component" value="Plasmid unnamed1"/>
</dbReference>
<dbReference type="PANTHER" id="PTHR11076">
    <property type="entry name" value="DNA REPAIR POLYMERASE UMUC / TRANSFERASE FAMILY MEMBER"/>
    <property type="match status" value="1"/>
</dbReference>
<dbReference type="Gene3D" id="3.30.1490.100">
    <property type="entry name" value="DNA polymerase, Y-family, little finger domain"/>
    <property type="match status" value="1"/>
</dbReference>
<organism evidence="7 8">
    <name type="scientific">Piscinibacter gummiphilus</name>
    <dbReference type="NCBI Taxonomy" id="946333"/>
    <lineage>
        <taxon>Bacteria</taxon>
        <taxon>Pseudomonadati</taxon>
        <taxon>Pseudomonadota</taxon>
        <taxon>Betaproteobacteria</taxon>
        <taxon>Burkholderiales</taxon>
        <taxon>Sphaerotilaceae</taxon>
        <taxon>Piscinibacter</taxon>
    </lineage>
</organism>
<evidence type="ECO:0000256" key="1">
    <source>
        <dbReference type="ARBA" id="ARBA00010945"/>
    </source>
</evidence>
<proteinExistence type="inferred from homology"/>
<dbReference type="Pfam" id="PF11799">
    <property type="entry name" value="IMS_C"/>
    <property type="match status" value="1"/>
</dbReference>
<dbReference type="SUPFAM" id="SSF56672">
    <property type="entry name" value="DNA/RNA polymerases"/>
    <property type="match status" value="1"/>
</dbReference>
<evidence type="ECO:0000256" key="3">
    <source>
        <dbReference type="ARBA" id="ARBA00023199"/>
    </source>
</evidence>
<keyword evidence="5" id="KW-0742">SOS response</keyword>
<dbReference type="Pfam" id="PF00817">
    <property type="entry name" value="IMS"/>
    <property type="match status" value="1"/>
</dbReference>
<dbReference type="InterPro" id="IPR036775">
    <property type="entry name" value="DNA_pol_Y-fam_lit_finger_sf"/>
</dbReference>
<dbReference type="Gene3D" id="3.30.70.270">
    <property type="match status" value="1"/>
</dbReference>
<dbReference type="RefSeq" id="WP_316704381.1">
    <property type="nucleotide sequence ID" value="NZ_CP136337.1"/>
</dbReference>
<dbReference type="Pfam" id="PF13438">
    <property type="entry name" value="DUF4113"/>
    <property type="match status" value="1"/>
</dbReference>
<sequence length="433" mass="47849">MLYALADINNFYCEAERAFRPQLNGRPLVVLSSNDGNAISRSEEAKALGIKMGAPWHEIRHLVDSAGLVALSSNFTLYGEMSDRVMTILAHYSPRVEVYSIDECFLDLQGLPGQPLDIGKRMREQVLRWVGLPTCVGIANTKTLAKFANHVAKTAERKPGIYPPHFAQVCDLEHMSTEDREDLFARTAIGEVWGIGPRIEAQLVAGGIKSISDLLRVDIGTLRRQHSVVLERTVRELMGVSCIPFDDAPAPRQQIMCSRSFGKTVQDFNSLLQAISEFASRAAEKLRQQSSLAASAQVFIRTSPFCQHDAQYGRSATVPLPRPTADTRLLLQAAVAGLRAIFKPGYNYAKAGVMLMDLSSQEHSQGELDLEADLITDKSRLMSAVDAVNRRYGRGSLVLASMGPGGEHAWHAKRERLTPCYTTRWEDIPIARA</sequence>
<name>A0ABZ0D320_9BURK</name>
<dbReference type="CDD" id="cd01700">
    <property type="entry name" value="PolY_Pol_V_umuC"/>
    <property type="match status" value="1"/>
</dbReference>
<comment type="similarity">
    <text evidence="1">Belongs to the DNA polymerase type-Y family.</text>
</comment>
<dbReference type="Gene3D" id="3.40.1170.60">
    <property type="match status" value="1"/>
</dbReference>
<evidence type="ECO:0000256" key="4">
    <source>
        <dbReference type="ARBA" id="ARBA00023204"/>
    </source>
</evidence>
<dbReference type="InterPro" id="IPR050116">
    <property type="entry name" value="DNA_polymerase-Y"/>
</dbReference>
<evidence type="ECO:0000256" key="2">
    <source>
        <dbReference type="ARBA" id="ARBA00022763"/>
    </source>
</evidence>
<keyword evidence="3" id="KW-0741">SOS mutagenesis</keyword>
<keyword evidence="7" id="KW-0614">Plasmid</keyword>
<feature type="domain" description="UmuC" evidence="6">
    <location>
        <begin position="3"/>
        <end position="196"/>
    </location>
</feature>
<dbReference type="InterPro" id="IPR001126">
    <property type="entry name" value="UmuC"/>
</dbReference>
<accession>A0ABZ0D320</accession>
<dbReference type="InterPro" id="IPR025188">
    <property type="entry name" value="DUF4113"/>
</dbReference>
<protein>
    <submittedName>
        <fullName evidence="7">Y-family DNA polymerase</fullName>
    </submittedName>
</protein>
<evidence type="ECO:0000313" key="7">
    <source>
        <dbReference type="EMBL" id="WOB11196.1"/>
    </source>
</evidence>
<evidence type="ECO:0000256" key="5">
    <source>
        <dbReference type="ARBA" id="ARBA00023236"/>
    </source>
</evidence>
<dbReference type="EMBL" id="CP136337">
    <property type="protein sequence ID" value="WOB11196.1"/>
    <property type="molecule type" value="Genomic_DNA"/>
</dbReference>
<dbReference type="Gene3D" id="1.10.150.20">
    <property type="entry name" value="5' to 3' exonuclease, C-terminal subdomain"/>
    <property type="match status" value="1"/>
</dbReference>
<evidence type="ECO:0000259" key="6">
    <source>
        <dbReference type="PROSITE" id="PS50173"/>
    </source>
</evidence>
<evidence type="ECO:0000313" key="8">
    <source>
        <dbReference type="Proteomes" id="UP001303946"/>
    </source>
</evidence>
<dbReference type="InterPro" id="IPR043128">
    <property type="entry name" value="Rev_trsase/Diguanyl_cyclase"/>
</dbReference>
<dbReference type="InterPro" id="IPR043502">
    <property type="entry name" value="DNA/RNA_pol_sf"/>
</dbReference>
<keyword evidence="4" id="KW-0234">DNA repair</keyword>
<dbReference type="InterPro" id="IPR017961">
    <property type="entry name" value="DNA_pol_Y-fam_little_finger"/>
</dbReference>
<dbReference type="NCBIfam" id="NF002955">
    <property type="entry name" value="PRK03609.1"/>
    <property type="match status" value="1"/>
</dbReference>
<keyword evidence="8" id="KW-1185">Reference proteome</keyword>
<geneLocation type="plasmid" evidence="7 8">
    <name>unnamed1</name>
</geneLocation>
<keyword evidence="2" id="KW-0227">DNA damage</keyword>
<gene>
    <name evidence="7" type="ORF">RXV79_27575</name>
</gene>
<dbReference type="PROSITE" id="PS50173">
    <property type="entry name" value="UMUC"/>
    <property type="match status" value="1"/>
</dbReference>
<reference evidence="7 8" key="1">
    <citation type="submission" date="2023-10" db="EMBL/GenBank/DDBJ databases">
        <title>Bacteria for the degradation of biodegradable plastic PBAT(Polybutylene adipate terephthalate).</title>
        <authorList>
            <person name="Weon H.-Y."/>
            <person name="Yeon J."/>
        </authorList>
    </citation>
    <scope>NUCLEOTIDE SEQUENCE [LARGE SCALE GENOMIC DNA]</scope>
    <source>
        <strain evidence="7 8">SBD 7-3</strain>
        <plasmid evidence="7 8">unnamed1</plasmid>
    </source>
</reference>
<dbReference type="PANTHER" id="PTHR11076:SF34">
    <property type="entry name" value="PROTEIN UMUC"/>
    <property type="match status" value="1"/>
</dbReference>